<dbReference type="CDD" id="cd00405">
    <property type="entry name" value="PRAI"/>
    <property type="match status" value="1"/>
</dbReference>
<evidence type="ECO:0000313" key="12">
    <source>
        <dbReference type="Proteomes" id="UP000198462"/>
    </source>
</evidence>
<reference evidence="12" key="1">
    <citation type="submission" date="2017-05" db="EMBL/GenBank/DDBJ databases">
        <authorList>
            <person name="Lin X."/>
        </authorList>
    </citation>
    <scope>NUCLEOTIDE SEQUENCE [LARGE SCALE GENOMIC DNA]</scope>
    <source>
        <strain evidence="12">JLT2012</strain>
    </source>
</reference>
<dbReference type="EC" id="5.3.1.24" evidence="3 9"/>
<dbReference type="Gene3D" id="3.20.20.70">
    <property type="entry name" value="Aldolase class I"/>
    <property type="match status" value="1"/>
</dbReference>
<keyword evidence="8 9" id="KW-0413">Isomerase</keyword>
<keyword evidence="7 9" id="KW-0057">Aromatic amino acid biosynthesis</keyword>
<evidence type="ECO:0000256" key="2">
    <source>
        <dbReference type="ARBA" id="ARBA00004664"/>
    </source>
</evidence>
<dbReference type="NCBIfam" id="NF002295">
    <property type="entry name" value="PRK01222.1-1"/>
    <property type="match status" value="1"/>
</dbReference>
<evidence type="ECO:0000256" key="8">
    <source>
        <dbReference type="ARBA" id="ARBA00023235"/>
    </source>
</evidence>
<dbReference type="GO" id="GO:0004640">
    <property type="term" value="F:phosphoribosylanthranilate isomerase activity"/>
    <property type="evidence" value="ECO:0007669"/>
    <property type="project" value="UniProtKB-UniRule"/>
</dbReference>
<dbReference type="OrthoDB" id="9796196at2"/>
<evidence type="ECO:0000256" key="5">
    <source>
        <dbReference type="ARBA" id="ARBA00022605"/>
    </source>
</evidence>
<dbReference type="GO" id="GO:0000162">
    <property type="term" value="P:L-tryptophan biosynthetic process"/>
    <property type="evidence" value="ECO:0007669"/>
    <property type="project" value="UniProtKB-UniRule"/>
</dbReference>
<organism evidence="11 12">
    <name type="scientific">Pacificimonas flava</name>
    <dbReference type="NCBI Taxonomy" id="1234595"/>
    <lineage>
        <taxon>Bacteria</taxon>
        <taxon>Pseudomonadati</taxon>
        <taxon>Pseudomonadota</taxon>
        <taxon>Alphaproteobacteria</taxon>
        <taxon>Sphingomonadales</taxon>
        <taxon>Sphingosinicellaceae</taxon>
        <taxon>Pacificimonas</taxon>
    </lineage>
</organism>
<protein>
    <recommendedName>
        <fullName evidence="4 9">N-(5'-phosphoribosyl)anthranilate isomerase</fullName>
        <shortName evidence="9">PRAI</shortName>
        <ecNumber evidence="3 9">5.3.1.24</ecNumber>
    </recommendedName>
</protein>
<dbReference type="Pfam" id="PF00697">
    <property type="entry name" value="PRAI"/>
    <property type="match status" value="1"/>
</dbReference>
<dbReference type="RefSeq" id="WP_088710903.1">
    <property type="nucleotide sequence ID" value="NZ_NFZT01000001.1"/>
</dbReference>
<evidence type="ECO:0000259" key="10">
    <source>
        <dbReference type="Pfam" id="PF00697"/>
    </source>
</evidence>
<dbReference type="EMBL" id="NFZT01000001">
    <property type="protein sequence ID" value="OWV32105.1"/>
    <property type="molecule type" value="Genomic_DNA"/>
</dbReference>
<comment type="pathway">
    <text evidence="2 9">Amino-acid biosynthesis; L-tryptophan biosynthesis; L-tryptophan from chorismate: step 3/5.</text>
</comment>
<evidence type="ECO:0000256" key="6">
    <source>
        <dbReference type="ARBA" id="ARBA00022822"/>
    </source>
</evidence>
<evidence type="ECO:0000256" key="3">
    <source>
        <dbReference type="ARBA" id="ARBA00012572"/>
    </source>
</evidence>
<proteinExistence type="inferred from homology"/>
<name>A0A219B1A2_9SPHN</name>
<dbReference type="SUPFAM" id="SSF51366">
    <property type="entry name" value="Ribulose-phoshate binding barrel"/>
    <property type="match status" value="1"/>
</dbReference>
<keyword evidence="5 9" id="KW-0028">Amino-acid biosynthesis</keyword>
<dbReference type="UniPathway" id="UPA00035">
    <property type="reaction ID" value="UER00042"/>
</dbReference>
<accession>A0A219B1A2</accession>
<keyword evidence="6 9" id="KW-0822">Tryptophan biosynthesis</keyword>
<keyword evidence="12" id="KW-1185">Reference proteome</keyword>
<evidence type="ECO:0000256" key="7">
    <source>
        <dbReference type="ARBA" id="ARBA00023141"/>
    </source>
</evidence>
<dbReference type="HAMAP" id="MF_00135">
    <property type="entry name" value="PRAI"/>
    <property type="match status" value="1"/>
</dbReference>
<dbReference type="Proteomes" id="UP000198462">
    <property type="component" value="Unassembled WGS sequence"/>
</dbReference>
<gene>
    <name evidence="9" type="primary">trpF</name>
    <name evidence="11" type="ORF">B5C34_00650</name>
</gene>
<comment type="caution">
    <text evidence="11">The sequence shown here is derived from an EMBL/GenBank/DDBJ whole genome shotgun (WGS) entry which is preliminary data.</text>
</comment>
<dbReference type="InterPro" id="IPR001240">
    <property type="entry name" value="PRAI_dom"/>
</dbReference>
<dbReference type="AlphaFoldDB" id="A0A219B1A2"/>
<feature type="domain" description="N-(5'phosphoribosyl) anthranilate isomerase (PRAI)" evidence="10">
    <location>
        <begin position="4"/>
        <end position="203"/>
    </location>
</feature>
<dbReference type="PANTHER" id="PTHR42894">
    <property type="entry name" value="N-(5'-PHOSPHORIBOSYL)ANTHRANILATE ISOMERASE"/>
    <property type="match status" value="1"/>
</dbReference>
<evidence type="ECO:0000256" key="4">
    <source>
        <dbReference type="ARBA" id="ARBA00022272"/>
    </source>
</evidence>
<evidence type="ECO:0000256" key="9">
    <source>
        <dbReference type="HAMAP-Rule" id="MF_00135"/>
    </source>
</evidence>
<dbReference type="InterPro" id="IPR044643">
    <property type="entry name" value="TrpF_fam"/>
</dbReference>
<evidence type="ECO:0000256" key="1">
    <source>
        <dbReference type="ARBA" id="ARBA00001164"/>
    </source>
</evidence>
<evidence type="ECO:0000313" key="11">
    <source>
        <dbReference type="EMBL" id="OWV32105.1"/>
    </source>
</evidence>
<dbReference type="PANTHER" id="PTHR42894:SF1">
    <property type="entry name" value="N-(5'-PHOSPHORIBOSYL)ANTHRANILATE ISOMERASE"/>
    <property type="match status" value="1"/>
</dbReference>
<comment type="catalytic activity">
    <reaction evidence="1 9">
        <text>N-(5-phospho-beta-D-ribosyl)anthranilate = 1-(2-carboxyphenylamino)-1-deoxy-D-ribulose 5-phosphate</text>
        <dbReference type="Rhea" id="RHEA:21540"/>
        <dbReference type="ChEBI" id="CHEBI:18277"/>
        <dbReference type="ChEBI" id="CHEBI:58613"/>
        <dbReference type="EC" id="5.3.1.24"/>
    </reaction>
</comment>
<dbReference type="InterPro" id="IPR011060">
    <property type="entry name" value="RibuloseP-bd_barrel"/>
</dbReference>
<sequence>MTRIKICGVSTPDIVETCRDLRVDHIGFVFAAKSSRAVTPAQAAALAAQAGALSTVGLFVDPRDEEIEAALPAISVIQLHGAEAPARCAEIGARFSRPVWKAIGVGSPADLSGSGAYAQAADLVLYDAKPAPGGPQGGLGVRFDWSLLKDRPPVRDWGLAGGLTPENVGRAIAATRAPLVDISSGVEDAPGQKDKAKIAAFVDRVRRS</sequence>
<dbReference type="InterPro" id="IPR013785">
    <property type="entry name" value="Aldolase_TIM"/>
</dbReference>
<comment type="similarity">
    <text evidence="9">Belongs to the TrpF family.</text>
</comment>